<dbReference type="SUPFAM" id="SSF53613">
    <property type="entry name" value="Ribokinase-like"/>
    <property type="match status" value="1"/>
</dbReference>
<dbReference type="NCBIfam" id="TIGR00125">
    <property type="entry name" value="cyt_tran_rel"/>
    <property type="match status" value="1"/>
</dbReference>
<protein>
    <submittedName>
        <fullName evidence="7">PfkB family carbohydrate kinase</fullName>
    </submittedName>
</protein>
<evidence type="ECO:0000259" key="5">
    <source>
        <dbReference type="Pfam" id="PF00294"/>
    </source>
</evidence>
<comment type="caution">
    <text evidence="7">The sequence shown here is derived from an EMBL/GenBank/DDBJ whole genome shotgun (WGS) entry which is preliminary data.</text>
</comment>
<feature type="domain" description="Carbohydrate kinase PfkB" evidence="5">
    <location>
        <begin position="169"/>
        <end position="297"/>
    </location>
</feature>
<keyword evidence="8" id="KW-1185">Reference proteome</keyword>
<keyword evidence="2" id="KW-0548">Nucleotidyltransferase</keyword>
<dbReference type="Proteomes" id="UP001183410">
    <property type="component" value="Unassembled WGS sequence"/>
</dbReference>
<dbReference type="GO" id="GO:0016301">
    <property type="term" value="F:kinase activity"/>
    <property type="evidence" value="ECO:0007669"/>
    <property type="project" value="UniProtKB-KW"/>
</dbReference>
<organism evidence="7 8">
    <name type="scientific">Streptomyces chisholmiae</name>
    <dbReference type="NCBI Taxonomy" id="3075540"/>
    <lineage>
        <taxon>Bacteria</taxon>
        <taxon>Bacillati</taxon>
        <taxon>Actinomycetota</taxon>
        <taxon>Actinomycetes</taxon>
        <taxon>Kitasatosporales</taxon>
        <taxon>Streptomycetaceae</taxon>
        <taxon>Streptomyces</taxon>
    </lineage>
</organism>
<dbReference type="InterPro" id="IPR029056">
    <property type="entry name" value="Ribokinase-like"/>
</dbReference>
<evidence type="ECO:0000256" key="2">
    <source>
        <dbReference type="ARBA" id="ARBA00022695"/>
    </source>
</evidence>
<feature type="domain" description="Cytidyltransferase-like" evidence="6">
    <location>
        <begin position="346"/>
        <end position="469"/>
    </location>
</feature>
<accession>A0ABU2JLH5</accession>
<dbReference type="InterPro" id="IPR014729">
    <property type="entry name" value="Rossmann-like_a/b/a_fold"/>
</dbReference>
<evidence type="ECO:0000256" key="1">
    <source>
        <dbReference type="ARBA" id="ARBA00022679"/>
    </source>
</evidence>
<evidence type="ECO:0000313" key="7">
    <source>
        <dbReference type="EMBL" id="MDT0265833.1"/>
    </source>
</evidence>
<dbReference type="InterPro" id="IPR004821">
    <property type="entry name" value="Cyt_trans-like"/>
</dbReference>
<dbReference type="PANTHER" id="PTHR43793:SF2">
    <property type="entry name" value="BIFUNCTIONAL PROTEIN HLDE"/>
    <property type="match status" value="1"/>
</dbReference>
<gene>
    <name evidence="7" type="ORF">RM844_05965</name>
</gene>
<keyword evidence="4" id="KW-0119">Carbohydrate metabolism</keyword>
<evidence type="ECO:0000256" key="4">
    <source>
        <dbReference type="ARBA" id="ARBA00023277"/>
    </source>
</evidence>
<keyword evidence="3" id="KW-0511">Multifunctional enzyme</keyword>
<keyword evidence="7" id="KW-0418">Kinase</keyword>
<dbReference type="EMBL" id="JAVREO010000003">
    <property type="protein sequence ID" value="MDT0265833.1"/>
    <property type="molecule type" value="Genomic_DNA"/>
</dbReference>
<dbReference type="Pfam" id="PF01467">
    <property type="entry name" value="CTP_transf_like"/>
    <property type="match status" value="1"/>
</dbReference>
<dbReference type="Gene3D" id="3.40.50.620">
    <property type="entry name" value="HUPs"/>
    <property type="match status" value="1"/>
</dbReference>
<keyword evidence="1" id="KW-0808">Transferase</keyword>
<evidence type="ECO:0000256" key="3">
    <source>
        <dbReference type="ARBA" id="ARBA00023268"/>
    </source>
</evidence>
<dbReference type="Pfam" id="PF00294">
    <property type="entry name" value="PfkB"/>
    <property type="match status" value="1"/>
</dbReference>
<dbReference type="SUPFAM" id="SSF52374">
    <property type="entry name" value="Nucleotidylyl transferase"/>
    <property type="match status" value="1"/>
</dbReference>
<reference evidence="8" key="1">
    <citation type="submission" date="2023-07" db="EMBL/GenBank/DDBJ databases">
        <title>30 novel species of actinomycetes from the DSMZ collection.</title>
        <authorList>
            <person name="Nouioui I."/>
        </authorList>
    </citation>
    <scope>NUCLEOTIDE SEQUENCE [LARGE SCALE GENOMIC DNA]</scope>
    <source>
        <strain evidence="8">DSM 44915</strain>
    </source>
</reference>
<sequence length="477" mass="49450">MTGRRPVVVVGDLLLDQDISGEANRLAPDAPVPVVEVAAERCRPGGAGLAAALAARDGREVILVTALGSDEASETVRAMLPPGVRLAELPLAGSLPVKSRVLAGDRPLMRMDRGGGTPGAPGPEVLEALAAAGSILVADYGQGTATAVREPLAGAARRLPVVWDPHPRGDRPVPGARLVTPNEREARWFVREHCAGAATAVAEDDDSLRAHSLRGTLLAERWAALSVAVTLGARGAVLARAECDDPLYIPVTAGSDGDPCGAGDCFAATATTVLADGGLPTEAVDLATEAASAFVATGRADRRAWCGEPKRPVRVAAVPPAKPRRLADITALADSVRAGGGTVVAAGGCFDLLHAGHVRFLENARRTGDLLIVCVNSDASVRRLKGAGRPLNPAADRIRVLEGLGCVDAVAEFTEDTPQALLRLLRPDIWVKGGDYSVRDLPEAAQLREWNGQALVLPYLDGHSTTAIAHRAARAAS</sequence>
<name>A0ABU2JLH5_9ACTN</name>
<evidence type="ECO:0000259" key="6">
    <source>
        <dbReference type="Pfam" id="PF01467"/>
    </source>
</evidence>
<proteinExistence type="predicted"/>
<dbReference type="InterPro" id="IPR011611">
    <property type="entry name" value="PfkB_dom"/>
</dbReference>
<dbReference type="InterPro" id="IPR050385">
    <property type="entry name" value="Archaeal_FAD_synthase"/>
</dbReference>
<dbReference type="PANTHER" id="PTHR43793">
    <property type="entry name" value="FAD SYNTHASE"/>
    <property type="match status" value="1"/>
</dbReference>
<dbReference type="RefSeq" id="WP_311665587.1">
    <property type="nucleotide sequence ID" value="NZ_JAVREO010000003.1"/>
</dbReference>
<evidence type="ECO:0000313" key="8">
    <source>
        <dbReference type="Proteomes" id="UP001183410"/>
    </source>
</evidence>
<dbReference type="Gene3D" id="3.40.1190.20">
    <property type="match status" value="1"/>
</dbReference>